<keyword evidence="2 8" id="KW-0813">Transport</keyword>
<feature type="domain" description="4Fe-4S ferredoxin-type" evidence="9">
    <location>
        <begin position="2"/>
        <end position="30"/>
    </location>
</feature>
<evidence type="ECO:0000313" key="10">
    <source>
        <dbReference type="EMBL" id="OBH75805.1"/>
    </source>
</evidence>
<dbReference type="OrthoDB" id="3215519at2"/>
<sequence>MTRITVDPDRCTGHGRCYSLAPDVFDADEAGYCLVLAGEVSGELEAQAVTAERNCPESAITLAR</sequence>
<evidence type="ECO:0000256" key="1">
    <source>
        <dbReference type="ARBA" id="ARBA00001927"/>
    </source>
</evidence>
<keyword evidence="3 8" id="KW-0479">Metal-binding</keyword>
<dbReference type="Proteomes" id="UP000092389">
    <property type="component" value="Unassembled WGS sequence"/>
</dbReference>
<evidence type="ECO:0000256" key="6">
    <source>
        <dbReference type="ARBA" id="ARBA00023014"/>
    </source>
</evidence>
<dbReference type="InterPro" id="IPR017896">
    <property type="entry name" value="4Fe4S_Fe-S-bd"/>
</dbReference>
<evidence type="ECO:0000259" key="9">
    <source>
        <dbReference type="PROSITE" id="PS51379"/>
    </source>
</evidence>
<dbReference type="GO" id="GO:0051538">
    <property type="term" value="F:3 iron, 4 sulfur cluster binding"/>
    <property type="evidence" value="ECO:0007669"/>
    <property type="project" value="UniProtKB-KW"/>
</dbReference>
<keyword evidence="6 8" id="KW-0411">Iron-sulfur</keyword>
<evidence type="ECO:0000256" key="5">
    <source>
        <dbReference type="ARBA" id="ARBA00023004"/>
    </source>
</evidence>
<dbReference type="InterPro" id="IPR051269">
    <property type="entry name" value="Fe-S_cluster_ET"/>
</dbReference>
<evidence type="ECO:0000256" key="3">
    <source>
        <dbReference type="ARBA" id="ARBA00022723"/>
    </source>
</evidence>
<dbReference type="InterPro" id="IPR001080">
    <property type="entry name" value="3Fe4S_ferredoxin"/>
</dbReference>
<protein>
    <recommendedName>
        <fullName evidence="8">Ferredoxin</fullName>
    </recommendedName>
</protein>
<comment type="function">
    <text evidence="8">Ferredoxins are iron-sulfur proteins that transfer electrons in a wide variety of metabolic reactions.</text>
</comment>
<dbReference type="PANTHER" id="PTHR36923">
    <property type="entry name" value="FERREDOXIN"/>
    <property type="match status" value="1"/>
</dbReference>
<evidence type="ECO:0000256" key="7">
    <source>
        <dbReference type="ARBA" id="ARBA00023291"/>
    </source>
</evidence>
<dbReference type="GO" id="GO:0009055">
    <property type="term" value="F:electron transfer activity"/>
    <property type="evidence" value="ECO:0007669"/>
    <property type="project" value="UniProtKB-UniRule"/>
</dbReference>
<name>A0A1A2THJ1_MYCNT</name>
<keyword evidence="4 8" id="KW-0249">Electron transport</keyword>
<evidence type="ECO:0000256" key="2">
    <source>
        <dbReference type="ARBA" id="ARBA00022448"/>
    </source>
</evidence>
<evidence type="ECO:0000256" key="8">
    <source>
        <dbReference type="RuleBase" id="RU368020"/>
    </source>
</evidence>
<dbReference type="PROSITE" id="PS51379">
    <property type="entry name" value="4FE4S_FER_2"/>
    <property type="match status" value="1"/>
</dbReference>
<evidence type="ECO:0000313" key="11">
    <source>
        <dbReference type="Proteomes" id="UP000092389"/>
    </source>
</evidence>
<dbReference type="PRINTS" id="PR00352">
    <property type="entry name" value="3FE4SFRDOXIN"/>
</dbReference>
<dbReference type="EMBL" id="LZJU01000079">
    <property type="protein sequence ID" value="OBH75805.1"/>
    <property type="molecule type" value="Genomic_DNA"/>
</dbReference>
<dbReference type="PANTHER" id="PTHR36923:SF3">
    <property type="entry name" value="FERREDOXIN"/>
    <property type="match status" value="1"/>
</dbReference>
<gene>
    <name evidence="10" type="ORF">A5683_01645</name>
</gene>
<keyword evidence="7" id="KW-0003">3Fe-4S</keyword>
<comment type="cofactor">
    <cofactor evidence="1">
        <name>[3Fe-4S] cluster</name>
        <dbReference type="ChEBI" id="CHEBI:21137"/>
    </cofactor>
</comment>
<evidence type="ECO:0000256" key="4">
    <source>
        <dbReference type="ARBA" id="ARBA00022982"/>
    </source>
</evidence>
<reference evidence="10 11" key="1">
    <citation type="submission" date="2016-06" db="EMBL/GenBank/DDBJ databases">
        <authorList>
            <person name="Kjaerup R.B."/>
            <person name="Dalgaard T.S."/>
            <person name="Juul-Madsen H.R."/>
        </authorList>
    </citation>
    <scope>NUCLEOTIDE SEQUENCE [LARGE SCALE GENOMIC DNA]</scope>
    <source>
        <strain evidence="10 11">E152</strain>
    </source>
</reference>
<comment type="caution">
    <text evidence="10">The sequence shown here is derived from an EMBL/GenBank/DDBJ whole genome shotgun (WGS) entry which is preliminary data.</text>
</comment>
<accession>A0A1A2THJ1</accession>
<dbReference type="SUPFAM" id="SSF54862">
    <property type="entry name" value="4Fe-4S ferredoxins"/>
    <property type="match status" value="1"/>
</dbReference>
<organism evidence="10 11">
    <name type="scientific">Mycobacterium mantenii</name>
    <dbReference type="NCBI Taxonomy" id="560555"/>
    <lineage>
        <taxon>Bacteria</taxon>
        <taxon>Bacillati</taxon>
        <taxon>Actinomycetota</taxon>
        <taxon>Actinomycetes</taxon>
        <taxon>Mycobacteriales</taxon>
        <taxon>Mycobacteriaceae</taxon>
        <taxon>Mycobacterium</taxon>
        <taxon>Mycobacterium avium complex (MAC)</taxon>
    </lineage>
</organism>
<dbReference type="GO" id="GO:0005506">
    <property type="term" value="F:iron ion binding"/>
    <property type="evidence" value="ECO:0007669"/>
    <property type="project" value="UniProtKB-UniRule"/>
</dbReference>
<dbReference type="RefSeq" id="WP_067909640.1">
    <property type="nucleotide sequence ID" value="NZ_LZJP01000113.1"/>
</dbReference>
<proteinExistence type="predicted"/>
<keyword evidence="5 8" id="KW-0408">Iron</keyword>
<dbReference type="Pfam" id="PF13459">
    <property type="entry name" value="Fer4_15"/>
    <property type="match status" value="1"/>
</dbReference>
<dbReference type="Gene3D" id="3.30.70.20">
    <property type="match status" value="1"/>
</dbReference>
<dbReference type="AlphaFoldDB" id="A0A1A2THJ1"/>